<evidence type="ECO:0000256" key="2">
    <source>
        <dbReference type="ARBA" id="ARBA00022617"/>
    </source>
</evidence>
<evidence type="ECO:0000256" key="7">
    <source>
        <dbReference type="RuleBase" id="RU000461"/>
    </source>
</evidence>
<organism evidence="8 9">
    <name type="scientific">Nocardia vinacea</name>
    <dbReference type="NCBI Taxonomy" id="96468"/>
    <lineage>
        <taxon>Bacteria</taxon>
        <taxon>Bacillati</taxon>
        <taxon>Actinomycetota</taxon>
        <taxon>Actinomycetes</taxon>
        <taxon>Mycobacteriales</taxon>
        <taxon>Nocardiaceae</taxon>
        <taxon>Nocardia</taxon>
    </lineage>
</organism>
<sequence length="450" mass="50668">MTSSKTPHASASELPPSVGLRPALLRDPFRFVMDAAARHDGLVRLGFGPLETYIVSHPDYIRRILVTHAANYVKGPLMRPFQAALGNGLVTSEGEHWLRQRRLMQPAFHAKQLHLMEQQITACVERAMRRWESAANAGQPTNFLDDCIELNVEIVLGALFSTSIDAPRAQRLRELTSEVFAGLASKVWTFFLPGWAPVPGAIRYRRAVRDLDAQVHALIQERRRADRKPEDLLGLLLDAVDADTGEQMSDRQLRDEIFTLFMAGYETTATGLTWAAYELAQNPEAADKMAAELERTAAAVPTFAELPSLEYGKRVVNEAFRLHPAFPIWFRSSIQPDMLGPHYLPPEAKIVLNPHVTHRDSRFWEDPEVFDPDRFGPERFSARHRHAYYPFGKGSRVCIGERLATTITQQVLSAVVGTFEFTILPGFNVVPRYVVTCQPRGGLPLVLRRR</sequence>
<keyword evidence="4 7" id="KW-0560">Oxidoreductase</keyword>
<comment type="similarity">
    <text evidence="1 7">Belongs to the cytochrome P450 family.</text>
</comment>
<dbReference type="InterPro" id="IPR017972">
    <property type="entry name" value="Cyt_P450_CS"/>
</dbReference>
<keyword evidence="3 7" id="KW-0479">Metal-binding</keyword>
<keyword evidence="2 7" id="KW-0349">Heme</keyword>
<dbReference type="RefSeq" id="WP_329412189.1">
    <property type="nucleotide sequence ID" value="NZ_CP109441.1"/>
</dbReference>
<dbReference type="Proteomes" id="UP001432062">
    <property type="component" value="Chromosome"/>
</dbReference>
<dbReference type="InterPro" id="IPR036396">
    <property type="entry name" value="Cyt_P450_sf"/>
</dbReference>
<dbReference type="PROSITE" id="PS00086">
    <property type="entry name" value="CYTOCHROME_P450"/>
    <property type="match status" value="1"/>
</dbReference>
<dbReference type="InterPro" id="IPR050196">
    <property type="entry name" value="Cytochrome_P450_Monoox"/>
</dbReference>
<dbReference type="InterPro" id="IPR002401">
    <property type="entry name" value="Cyt_P450_E_grp-I"/>
</dbReference>
<dbReference type="PANTHER" id="PTHR24291">
    <property type="entry name" value="CYTOCHROME P450 FAMILY 4"/>
    <property type="match status" value="1"/>
</dbReference>
<dbReference type="PRINTS" id="PR00385">
    <property type="entry name" value="P450"/>
</dbReference>
<evidence type="ECO:0000313" key="9">
    <source>
        <dbReference type="Proteomes" id="UP001432062"/>
    </source>
</evidence>
<evidence type="ECO:0000256" key="4">
    <source>
        <dbReference type="ARBA" id="ARBA00023002"/>
    </source>
</evidence>
<keyword evidence="6 7" id="KW-0503">Monooxygenase</keyword>
<keyword evidence="9" id="KW-1185">Reference proteome</keyword>
<evidence type="ECO:0000256" key="6">
    <source>
        <dbReference type="ARBA" id="ARBA00023033"/>
    </source>
</evidence>
<protein>
    <submittedName>
        <fullName evidence="8">Cytochrome P450</fullName>
    </submittedName>
</protein>
<reference evidence="8" key="1">
    <citation type="submission" date="2022-10" db="EMBL/GenBank/DDBJ databases">
        <title>The complete genomes of actinobacterial strains from the NBC collection.</title>
        <authorList>
            <person name="Joergensen T.S."/>
            <person name="Alvarez Arevalo M."/>
            <person name="Sterndorff E.B."/>
            <person name="Faurdal D."/>
            <person name="Vuksanovic O."/>
            <person name="Mourched A.-S."/>
            <person name="Charusanti P."/>
            <person name="Shaw S."/>
            <person name="Blin K."/>
            <person name="Weber T."/>
        </authorList>
    </citation>
    <scope>NUCLEOTIDE SEQUENCE</scope>
    <source>
        <strain evidence="8">NBC_01482</strain>
    </source>
</reference>
<accession>A0ABZ1Z1P9</accession>
<dbReference type="Gene3D" id="1.10.630.10">
    <property type="entry name" value="Cytochrome P450"/>
    <property type="match status" value="1"/>
</dbReference>
<dbReference type="Pfam" id="PF00067">
    <property type="entry name" value="p450"/>
    <property type="match status" value="1"/>
</dbReference>
<dbReference type="SUPFAM" id="SSF48264">
    <property type="entry name" value="Cytochrome P450"/>
    <property type="match status" value="1"/>
</dbReference>
<evidence type="ECO:0000256" key="5">
    <source>
        <dbReference type="ARBA" id="ARBA00023004"/>
    </source>
</evidence>
<gene>
    <name evidence="8" type="ORF">OG563_07025</name>
</gene>
<dbReference type="PANTHER" id="PTHR24291:SF50">
    <property type="entry name" value="BIFUNCTIONAL ALBAFLAVENONE MONOOXYGENASE_TERPENE SYNTHASE"/>
    <property type="match status" value="1"/>
</dbReference>
<name>A0ABZ1Z1P9_9NOCA</name>
<dbReference type="InterPro" id="IPR001128">
    <property type="entry name" value="Cyt_P450"/>
</dbReference>
<dbReference type="EMBL" id="CP109441">
    <property type="protein sequence ID" value="WUV47959.1"/>
    <property type="molecule type" value="Genomic_DNA"/>
</dbReference>
<evidence type="ECO:0000313" key="8">
    <source>
        <dbReference type="EMBL" id="WUV47959.1"/>
    </source>
</evidence>
<evidence type="ECO:0000256" key="1">
    <source>
        <dbReference type="ARBA" id="ARBA00010617"/>
    </source>
</evidence>
<keyword evidence="5 7" id="KW-0408">Iron</keyword>
<proteinExistence type="inferred from homology"/>
<dbReference type="PRINTS" id="PR00463">
    <property type="entry name" value="EP450I"/>
</dbReference>
<evidence type="ECO:0000256" key="3">
    <source>
        <dbReference type="ARBA" id="ARBA00022723"/>
    </source>
</evidence>